<proteinExistence type="predicted"/>
<dbReference type="AlphaFoldDB" id="A0A2N9VWG8"/>
<accession>A0A2N9VWG8</accession>
<dbReference type="InterPro" id="IPR014153">
    <property type="entry name" value="Ds_break_AddB"/>
</dbReference>
<evidence type="ECO:0000313" key="2">
    <source>
        <dbReference type="EMBL" id="PIO43836.1"/>
    </source>
</evidence>
<dbReference type="InterPro" id="IPR011604">
    <property type="entry name" value="PDDEXK-like_dom_sf"/>
</dbReference>
<dbReference type="RefSeq" id="WP_100000809.1">
    <property type="nucleotide sequence ID" value="NZ_CP017940.1"/>
</dbReference>
<feature type="domain" description="PD-(D/E)XK endonuclease-like" evidence="1">
    <location>
        <begin position="762"/>
        <end position="992"/>
    </location>
</feature>
<dbReference type="EMBL" id="MZMT01000035">
    <property type="protein sequence ID" value="PIO43836.1"/>
    <property type="molecule type" value="Genomic_DNA"/>
</dbReference>
<reference evidence="3" key="1">
    <citation type="journal article" date="2017" name="Int J Environ Stud">
        <title>Does the Miocene-Pliocene relict legume Oxytropis triphylla form nitrogen-fixing nodules with a combination of bacterial strains?</title>
        <authorList>
            <person name="Safronova V."/>
            <person name="Belimov A."/>
            <person name="Sazanova A."/>
            <person name="Kuznetsova I."/>
            <person name="Popova J."/>
            <person name="Andronov E."/>
            <person name="Verkhozina A."/>
            <person name="Tikhonovich I."/>
        </authorList>
    </citation>
    <scope>NUCLEOTIDE SEQUENCE [LARGE SCALE GENOMIC DNA]</scope>
    <source>
        <strain evidence="3">Tri-38</strain>
    </source>
</reference>
<organism evidence="2 3">
    <name type="scientific">Phyllobacterium zundukense</name>
    <dbReference type="NCBI Taxonomy" id="1867719"/>
    <lineage>
        <taxon>Bacteria</taxon>
        <taxon>Pseudomonadati</taxon>
        <taxon>Pseudomonadota</taxon>
        <taxon>Alphaproteobacteria</taxon>
        <taxon>Hyphomicrobiales</taxon>
        <taxon>Phyllobacteriaceae</taxon>
        <taxon>Phyllobacterium</taxon>
    </lineage>
</organism>
<sequence>MAERQHRRVFSIAPGIPFLPALVDALQSGTLVPGFPSNTTDPMALARVTIYVPTRRAARSLRSLLVEKSPVKSAILPVIRPLGDVDEDAAMFDMGSDAFFDLLPPIGSTERLLLLARLVRPWRERLPDHVRALFGNEEIAIPATTADAIWLARDLAALMDQVETEASGWATLAHIVSEELPNWWQVTLDFLGIVTSLWPDILADRHRSNPAAHRNRLIELEAERLMRNPPDGPVIAAGSTGSIPATAKLLAAIASLQQGAVVLPGLDRDMDAESWEVLGNIANNPSIFGHPQYGLKKLLGELGVLRHDVVPLGSVAPQKRAREHLLAEAMRPADTSEAWSTIDRASGQFSAAIGSVALVEAANEREEALTVAVALRDAIDQPDRTAALITADRDLARRVSTELARFNIAADDSGGHALRETQPATLMRLTLETVFNPGDPVSLLALLKHPLTRLGLERSTVRQAAETIELVSLRGGTGRASLSGLAAFFETRLAEGSSAPFEPVWVRQISVAQIEAARIACAALSRSMEPLAAFADMAEPVQMAEIIHASVASLENLARDDKGDIAALYSGAAGEQFAAFLRNLVSADAGLDFLPSEWPGMIEALMSGEVVKPKAGAHPRLFIWGALEARLQTVDTVIIGGLNEGSWPGKTRNDPFMSRPMKSIVNLEPPERRTGLAAHDFQMAMGMDHVILTRSQRSANAPTVASRWLQRLETVLGKPAAAELRTRGTKYLNWAREIDHAADEDFVKRPEPKPPLEARPKHFSVTEIETLRRDPYAIFARRILRLRPIEPLIRDPDVAERGSLFHNILAHFTEQGIDPVHADAAAQLLDIGRRYFDDIALPEEIDAVWWPRFRALVPEFLDWERSRAPLIAKRHPEIASKKIPVEATGVTLSGRADRVDLRRDGTVDIIDYKTGSTPSKRQAHVLLSPQLALEAALLARGAFHEVGKRDAADLLYVRLRPNGRVDPESILKIGTAANSTEKTAPELGELSWRRLTELLNAYRDPHKGYLSRALPFKETDLTGDYDHLARVLEWSAGGADDGGDAE</sequence>
<dbReference type="Proteomes" id="UP000232163">
    <property type="component" value="Unassembled WGS sequence"/>
</dbReference>
<protein>
    <submittedName>
        <fullName evidence="2">Double-strand break repair protein AddB</fullName>
    </submittedName>
</protein>
<evidence type="ECO:0000313" key="3">
    <source>
        <dbReference type="Proteomes" id="UP000232163"/>
    </source>
</evidence>
<dbReference type="Pfam" id="PF12705">
    <property type="entry name" value="PDDEXK_1"/>
    <property type="match status" value="1"/>
</dbReference>
<comment type="caution">
    <text evidence="2">The sequence shown here is derived from an EMBL/GenBank/DDBJ whole genome shotgun (WGS) entry which is preliminary data.</text>
</comment>
<dbReference type="InterPro" id="IPR027417">
    <property type="entry name" value="P-loop_NTPase"/>
</dbReference>
<dbReference type="SUPFAM" id="SSF52540">
    <property type="entry name" value="P-loop containing nucleoside triphosphate hydrolases"/>
    <property type="match status" value="1"/>
</dbReference>
<dbReference type="NCBIfam" id="TIGR02786">
    <property type="entry name" value="addB_alphas"/>
    <property type="match status" value="1"/>
</dbReference>
<name>A0A2N9VWG8_9HYPH</name>
<gene>
    <name evidence="2" type="ORF">B5P45_14700</name>
</gene>
<dbReference type="InterPro" id="IPR038726">
    <property type="entry name" value="PDDEXK_AddAB-type"/>
</dbReference>
<dbReference type="KEGG" id="pht:BLM14_18705"/>
<evidence type="ECO:0000259" key="1">
    <source>
        <dbReference type="Pfam" id="PF12705"/>
    </source>
</evidence>
<keyword evidence="3" id="KW-1185">Reference proteome</keyword>
<dbReference type="OrthoDB" id="9780606at2"/>
<dbReference type="Gene3D" id="3.90.320.10">
    <property type="match status" value="1"/>
</dbReference>